<evidence type="ECO:0000313" key="2">
    <source>
        <dbReference type="Proteomes" id="UP000239290"/>
    </source>
</evidence>
<organism evidence="1 2">
    <name type="scientific">Rhodococcus opacus</name>
    <name type="common">Nocardia opaca</name>
    <dbReference type="NCBI Taxonomy" id="37919"/>
    <lineage>
        <taxon>Bacteria</taxon>
        <taxon>Bacillati</taxon>
        <taxon>Actinomycetota</taxon>
        <taxon>Actinomycetes</taxon>
        <taxon>Mycobacteriales</taxon>
        <taxon>Nocardiaceae</taxon>
        <taxon>Rhodococcus</taxon>
    </lineage>
</organism>
<dbReference type="EMBL" id="PUIO01000052">
    <property type="protein sequence ID" value="PQP17931.1"/>
    <property type="molecule type" value="Genomic_DNA"/>
</dbReference>
<proteinExistence type="predicted"/>
<protein>
    <submittedName>
        <fullName evidence="1">Uncharacterized protein</fullName>
    </submittedName>
</protein>
<accession>A0A2S8IT19</accession>
<dbReference type="Proteomes" id="UP000239290">
    <property type="component" value="Unassembled WGS sequence"/>
</dbReference>
<sequence>MGFSIVEGVSDVCPSTICRRVRRRILRDRVFGSLGTMSTPEREAMAPIFARTRSLSSVGRVSMRSE</sequence>
<evidence type="ECO:0000313" key="1">
    <source>
        <dbReference type="EMBL" id="PQP17931.1"/>
    </source>
</evidence>
<dbReference type="AlphaFoldDB" id="A0A2S8IT19"/>
<gene>
    <name evidence="1" type="ORF">C5613_33115</name>
</gene>
<name>A0A2S8IT19_RHOOP</name>
<reference evidence="2" key="1">
    <citation type="submission" date="2018-02" db="EMBL/GenBank/DDBJ databases">
        <title>Draft genome sequencing of Rhodococcus opacus KU647198.</title>
        <authorList>
            <person name="Zheng B.-X."/>
        </authorList>
    </citation>
    <scope>NUCLEOTIDE SEQUENCE [LARGE SCALE GENOMIC DNA]</scope>
    <source>
        <strain evidence="2">04-OD7</strain>
    </source>
</reference>
<comment type="caution">
    <text evidence="1">The sequence shown here is derived from an EMBL/GenBank/DDBJ whole genome shotgun (WGS) entry which is preliminary data.</text>
</comment>